<keyword evidence="3" id="KW-1185">Reference proteome</keyword>
<dbReference type="PROSITE" id="PS51724">
    <property type="entry name" value="SPOR"/>
    <property type="match status" value="1"/>
</dbReference>
<gene>
    <name evidence="2" type="ORF">HMPREF3185_01939</name>
</gene>
<evidence type="ECO:0000313" key="3">
    <source>
        <dbReference type="Proteomes" id="UP000070224"/>
    </source>
</evidence>
<dbReference type="Pfam" id="PF18174">
    <property type="entry name" value="HU-CCDC81_bac_1"/>
    <property type="match status" value="1"/>
</dbReference>
<dbReference type="GO" id="GO:0042834">
    <property type="term" value="F:peptidoglycan binding"/>
    <property type="evidence" value="ECO:0007669"/>
    <property type="project" value="InterPro"/>
</dbReference>
<dbReference type="AlphaFoldDB" id="A0A134B0W6"/>
<feature type="domain" description="SPOR" evidence="1">
    <location>
        <begin position="236"/>
        <end position="316"/>
    </location>
</feature>
<dbReference type="RefSeq" id="WP_060936000.1">
    <property type="nucleotide sequence ID" value="NZ_KQ960465.1"/>
</dbReference>
<keyword evidence="2" id="KW-0131">Cell cycle</keyword>
<dbReference type="PATRIC" id="fig|322095.3.peg.1914"/>
<organism evidence="2 3">
    <name type="scientific">Porphyromonas somerae</name>
    <dbReference type="NCBI Taxonomy" id="322095"/>
    <lineage>
        <taxon>Bacteria</taxon>
        <taxon>Pseudomonadati</taxon>
        <taxon>Bacteroidota</taxon>
        <taxon>Bacteroidia</taxon>
        <taxon>Bacteroidales</taxon>
        <taxon>Porphyromonadaceae</taxon>
        <taxon>Porphyromonas</taxon>
    </lineage>
</organism>
<dbReference type="STRING" id="322095.HMPREF3185_01939"/>
<dbReference type="Pfam" id="PF18175">
    <property type="entry name" value="HU-CCDC81_bac_2"/>
    <property type="match status" value="1"/>
</dbReference>
<evidence type="ECO:0000259" key="1">
    <source>
        <dbReference type="PROSITE" id="PS51724"/>
    </source>
</evidence>
<keyword evidence="2" id="KW-0132">Cell division</keyword>
<accession>A0A134B0W6</accession>
<name>A0A134B0W6_9PORP</name>
<proteinExistence type="predicted"/>
<dbReference type="EMBL" id="LSDK01000135">
    <property type="protein sequence ID" value="KXB73583.1"/>
    <property type="molecule type" value="Genomic_DNA"/>
</dbReference>
<reference evidence="3" key="1">
    <citation type="submission" date="2016-01" db="EMBL/GenBank/DDBJ databases">
        <authorList>
            <person name="Mitreva M."/>
            <person name="Pepin K.H."/>
            <person name="Mihindukulasuriya K.A."/>
            <person name="Fulton R."/>
            <person name="Fronick C."/>
            <person name="O'Laughlin M."/>
            <person name="Miner T."/>
            <person name="Herter B."/>
            <person name="Rosa B.A."/>
            <person name="Cordes M."/>
            <person name="Tomlinson C."/>
            <person name="Wollam A."/>
            <person name="Palsikar V.B."/>
            <person name="Mardis E.R."/>
            <person name="Wilson R.K."/>
        </authorList>
    </citation>
    <scope>NUCLEOTIDE SEQUENCE [LARGE SCALE GENOMIC DNA]</scope>
    <source>
        <strain evidence="3">KA00683</strain>
    </source>
</reference>
<dbReference type="InterPro" id="IPR040495">
    <property type="entry name" value="HU-CCDC81_bac_1"/>
</dbReference>
<evidence type="ECO:0000313" key="2">
    <source>
        <dbReference type="EMBL" id="KXB73583.1"/>
    </source>
</evidence>
<comment type="caution">
    <text evidence="2">The sequence shown here is derived from an EMBL/GenBank/DDBJ whole genome shotgun (WGS) entry which is preliminary data.</text>
</comment>
<protein>
    <submittedName>
        <fullName evidence="2">Sporulation and cell division repeat protein</fullName>
    </submittedName>
</protein>
<dbReference type="Proteomes" id="UP000070224">
    <property type="component" value="Unassembled WGS sequence"/>
</dbReference>
<dbReference type="OrthoDB" id="653949at2"/>
<dbReference type="GO" id="GO:0051301">
    <property type="term" value="P:cell division"/>
    <property type="evidence" value="ECO:0007669"/>
    <property type="project" value="UniProtKB-KW"/>
</dbReference>
<dbReference type="InterPro" id="IPR007730">
    <property type="entry name" value="SPOR-like_dom"/>
</dbReference>
<sequence length="318" mass="35591">MNSRLAEQISYLLLRHEYVVVPQLGGFIREKLPASYDRSKHLAYPPSAELHFNSEMTHSDGLLEERYALLLGLSLRRARLVLEEEVSQLRHQLIQQGTYHLSGIGELQLSREGHLSFTPDSTALATSASAYGYAPLSLPALPQATSGRQALSGEQDNRYISLRLPKRALGYAAAVVIAILALLPWGNKVETEQHYQAGFTPSVEVARQLFGEEKKVADASSEATAKDEQGNLRWSTEQDGRYYIIIATERTEERIQTYVEQARTTLPEAALTALRSPRGRTIRLALTSFDSSAEAYTYLNELVKEHPAHRSAWVFHNN</sequence>
<dbReference type="InterPro" id="IPR041268">
    <property type="entry name" value="HU-CCDC81_bac_2"/>
</dbReference>